<name>A0ABV9LVV8_9ALTE</name>
<keyword evidence="1" id="KW-0175">Coiled coil</keyword>
<evidence type="ECO:0000313" key="2">
    <source>
        <dbReference type="EMBL" id="MFC4700647.1"/>
    </source>
</evidence>
<evidence type="ECO:0000313" key="3">
    <source>
        <dbReference type="Proteomes" id="UP001595897"/>
    </source>
</evidence>
<comment type="caution">
    <text evidence="2">The sequence shown here is derived from an EMBL/GenBank/DDBJ whole genome shotgun (WGS) entry which is preliminary data.</text>
</comment>
<organism evidence="2 3">
    <name type="scientific">Glaciecola siphonariae</name>
    <dbReference type="NCBI Taxonomy" id="521012"/>
    <lineage>
        <taxon>Bacteria</taxon>
        <taxon>Pseudomonadati</taxon>
        <taxon>Pseudomonadota</taxon>
        <taxon>Gammaproteobacteria</taxon>
        <taxon>Alteromonadales</taxon>
        <taxon>Alteromonadaceae</taxon>
        <taxon>Glaciecola</taxon>
    </lineage>
</organism>
<dbReference type="EMBL" id="JBHSGU010000003">
    <property type="protein sequence ID" value="MFC4700647.1"/>
    <property type="molecule type" value="Genomic_DNA"/>
</dbReference>
<protein>
    <recommendedName>
        <fullName evidence="4">AsmA domain-containing protein</fullName>
    </recommendedName>
</protein>
<reference evidence="3" key="1">
    <citation type="journal article" date="2019" name="Int. J. Syst. Evol. Microbiol.">
        <title>The Global Catalogue of Microorganisms (GCM) 10K type strain sequencing project: providing services to taxonomists for standard genome sequencing and annotation.</title>
        <authorList>
            <consortium name="The Broad Institute Genomics Platform"/>
            <consortium name="The Broad Institute Genome Sequencing Center for Infectious Disease"/>
            <person name="Wu L."/>
            <person name="Ma J."/>
        </authorList>
    </citation>
    <scope>NUCLEOTIDE SEQUENCE [LARGE SCALE GENOMIC DNA]</scope>
    <source>
        <strain evidence="3">KACC 12507</strain>
    </source>
</reference>
<feature type="coiled-coil region" evidence="1">
    <location>
        <begin position="218"/>
        <end position="253"/>
    </location>
</feature>
<keyword evidence="3" id="KW-1185">Reference proteome</keyword>
<evidence type="ECO:0008006" key="4">
    <source>
        <dbReference type="Google" id="ProtNLM"/>
    </source>
</evidence>
<gene>
    <name evidence="2" type="ORF">ACFO4O_10785</name>
</gene>
<dbReference type="Proteomes" id="UP001595897">
    <property type="component" value="Unassembled WGS sequence"/>
</dbReference>
<sequence>MKKVLIVILVVLALLGAGVWYLFSNAGSFIKAQIEEQGSRVLGTQVTVFSVDLALAEGKLTISDIDVENPQGFSQSDAFSLGSITLDIGGATEEPYVIQEISVNAPEILYELDASGNGNLLALKDNIAKALPASSEPKPQSTEPGVNPLVIVENVSINSARLMLNFENLPTGDIELGQKAYEVTLPSFSAGSIGKPSGIPADQVGAAIAKAMLDNVIAQAKKEASNRLEEEAKKKIKEEVDKKKDELMNKATDRLKGLFNKD</sequence>
<evidence type="ECO:0000256" key="1">
    <source>
        <dbReference type="SAM" id="Coils"/>
    </source>
</evidence>
<proteinExistence type="predicted"/>
<dbReference type="RefSeq" id="WP_382408384.1">
    <property type="nucleotide sequence ID" value="NZ_JBHSGU010000003.1"/>
</dbReference>
<accession>A0ABV9LVV8</accession>